<name>A0ABZ0Q5G2_9LACO</name>
<dbReference type="EMBL" id="CP104778">
    <property type="protein sequence ID" value="WPC22220.1"/>
    <property type="molecule type" value="Genomic_DNA"/>
</dbReference>
<dbReference type="Pfam" id="PF01047">
    <property type="entry name" value="MarR"/>
    <property type="match status" value="1"/>
</dbReference>
<evidence type="ECO:0000256" key="1">
    <source>
        <dbReference type="ARBA" id="ARBA00023015"/>
    </source>
</evidence>
<dbReference type="Proteomes" id="UP001302696">
    <property type="component" value="Chromosome"/>
</dbReference>
<dbReference type="SUPFAM" id="SSF46785">
    <property type="entry name" value="Winged helix' DNA-binding domain"/>
    <property type="match status" value="1"/>
</dbReference>
<keyword evidence="2" id="KW-0238">DNA-binding</keyword>
<keyword evidence="3" id="KW-0804">Transcription</keyword>
<gene>
    <name evidence="5" type="ORF">N6G96_03080</name>
</gene>
<organism evidence="5 6">
    <name type="scientific">Pediococcus inopinatus</name>
    <dbReference type="NCBI Taxonomy" id="114090"/>
    <lineage>
        <taxon>Bacteria</taxon>
        <taxon>Bacillati</taxon>
        <taxon>Bacillota</taxon>
        <taxon>Bacilli</taxon>
        <taxon>Lactobacillales</taxon>
        <taxon>Lactobacillaceae</taxon>
        <taxon>Pediococcus</taxon>
    </lineage>
</organism>
<dbReference type="SMART" id="SM00347">
    <property type="entry name" value="HTH_MARR"/>
    <property type="match status" value="1"/>
</dbReference>
<dbReference type="PANTHER" id="PTHR42756:SF1">
    <property type="entry name" value="TRANSCRIPTIONAL REPRESSOR OF EMRAB OPERON"/>
    <property type="match status" value="1"/>
</dbReference>
<feature type="domain" description="HTH marR-type" evidence="4">
    <location>
        <begin position="6"/>
        <end position="142"/>
    </location>
</feature>
<dbReference type="Gene3D" id="1.10.10.10">
    <property type="entry name" value="Winged helix-like DNA-binding domain superfamily/Winged helix DNA-binding domain"/>
    <property type="match status" value="1"/>
</dbReference>
<keyword evidence="1" id="KW-0805">Transcription regulation</keyword>
<accession>A0ABZ0Q5G2</accession>
<evidence type="ECO:0000259" key="4">
    <source>
        <dbReference type="PROSITE" id="PS50995"/>
    </source>
</evidence>
<reference evidence="6" key="1">
    <citation type="submission" date="2024-06" db="EMBL/GenBank/DDBJ databases">
        <authorList>
            <person name="Chang H.C."/>
            <person name="Mun S.Y."/>
        </authorList>
    </citation>
    <scope>NUCLEOTIDE SEQUENCE [LARGE SCALE GENOMIC DNA]</scope>
    <source>
        <strain evidence="6">KT1</strain>
    </source>
</reference>
<dbReference type="InterPro" id="IPR036390">
    <property type="entry name" value="WH_DNA-bd_sf"/>
</dbReference>
<sequence length="150" mass="17077">MQGARENSIHKWLIIASRQVSLHLDQRLATIGMSVSQYFYILKIHDNPGLTQKALGESEFIDQSNVTRAIKQLIVQGFVKRHQNPDDKRAYQLTLTEKGTTIYPQILQILDTEEAELVKGIEAQGSSFNQKAFVDALQTMSRLHEEPNKK</sequence>
<protein>
    <submittedName>
        <fullName evidence="5">MarR family transcriptional regulator</fullName>
    </submittedName>
</protein>
<evidence type="ECO:0000256" key="3">
    <source>
        <dbReference type="ARBA" id="ARBA00023163"/>
    </source>
</evidence>
<dbReference type="PANTHER" id="PTHR42756">
    <property type="entry name" value="TRANSCRIPTIONAL REGULATOR, MARR"/>
    <property type="match status" value="1"/>
</dbReference>
<keyword evidence="6" id="KW-1185">Reference proteome</keyword>
<evidence type="ECO:0000256" key="2">
    <source>
        <dbReference type="ARBA" id="ARBA00023125"/>
    </source>
</evidence>
<evidence type="ECO:0000313" key="6">
    <source>
        <dbReference type="Proteomes" id="UP001302696"/>
    </source>
</evidence>
<evidence type="ECO:0000313" key="5">
    <source>
        <dbReference type="EMBL" id="WPC22220.1"/>
    </source>
</evidence>
<dbReference type="RefSeq" id="WP_063698241.1">
    <property type="nucleotide sequence ID" value="NZ_BBIM01000036.1"/>
</dbReference>
<dbReference type="PROSITE" id="PS01117">
    <property type="entry name" value="HTH_MARR_1"/>
    <property type="match status" value="1"/>
</dbReference>
<dbReference type="InterPro" id="IPR000835">
    <property type="entry name" value="HTH_MarR-typ"/>
</dbReference>
<dbReference type="InterPro" id="IPR023187">
    <property type="entry name" value="Tscrpt_reg_MarR-type_CS"/>
</dbReference>
<proteinExistence type="predicted"/>
<dbReference type="PRINTS" id="PR00598">
    <property type="entry name" value="HTHMARR"/>
</dbReference>
<dbReference type="PROSITE" id="PS50995">
    <property type="entry name" value="HTH_MARR_2"/>
    <property type="match status" value="1"/>
</dbReference>
<dbReference type="InterPro" id="IPR036388">
    <property type="entry name" value="WH-like_DNA-bd_sf"/>
</dbReference>